<dbReference type="SUPFAM" id="SSF51735">
    <property type="entry name" value="NAD(P)-binding Rossmann-fold domains"/>
    <property type="match status" value="1"/>
</dbReference>
<organism evidence="3 4">
    <name type="scientific">Brevundimonas lenta</name>
    <dbReference type="NCBI Taxonomy" id="424796"/>
    <lineage>
        <taxon>Bacteria</taxon>
        <taxon>Pseudomonadati</taxon>
        <taxon>Pseudomonadota</taxon>
        <taxon>Alphaproteobacteria</taxon>
        <taxon>Caulobacterales</taxon>
        <taxon>Caulobacteraceae</taxon>
        <taxon>Brevundimonas</taxon>
    </lineage>
</organism>
<dbReference type="PROSITE" id="PS50975">
    <property type="entry name" value="ATP_GRASP"/>
    <property type="match status" value="1"/>
</dbReference>
<comment type="caution">
    <text evidence="3">The sequence shown here is derived from an EMBL/GenBank/DDBJ whole genome shotgun (WGS) entry which is preliminary data.</text>
</comment>
<sequence length="391" mass="41701">MAERVLVTGARAAAALDIARSLRAAGYEPHLADCSPARLARWSNSAGPVHRHASPVDRPADFAADMRGLVDRLEPVAIVPTCEEIFHVAALAEADGFASRIMAPRTAVLAELHAKDSFAALCGRLGLPAPPTRTADDNDTLMEAAAELGEVVLKPVWSRFGVQTLTTPGAAAFAALRPTRDNPWIVQKRVRGRDASFHALCHEGRVVAFAAYGSAWRAPGGAACAFRALEPATAAELRAMADALAAHVGRGQFACDVILDEANRPWLIECNPRATSGIHLFGRTAAFGRALMGQGVAEPVVDGCHLAPALWRYGLPDAVGGGRLMEWWRQRRDGNDVLSAPGDPWPALGALVDAAVFGMRARREGLTLAQAMTADIEWNGTPLEPERWARA</sequence>
<evidence type="ECO:0000313" key="3">
    <source>
        <dbReference type="EMBL" id="MBB4082439.1"/>
    </source>
</evidence>
<feature type="domain" description="ATP-grasp" evidence="2">
    <location>
        <begin position="119"/>
        <end position="300"/>
    </location>
</feature>
<name>A0A7W6JC73_9CAUL</name>
<keyword evidence="1" id="KW-0067">ATP-binding</keyword>
<keyword evidence="4" id="KW-1185">Reference proteome</keyword>
<dbReference type="SUPFAM" id="SSF56059">
    <property type="entry name" value="Glutathione synthetase ATP-binding domain-like"/>
    <property type="match status" value="1"/>
</dbReference>
<dbReference type="GO" id="GO:0016874">
    <property type="term" value="F:ligase activity"/>
    <property type="evidence" value="ECO:0007669"/>
    <property type="project" value="UniProtKB-KW"/>
</dbReference>
<accession>A0A7W6JC73</accession>
<dbReference type="GO" id="GO:0046872">
    <property type="term" value="F:metal ion binding"/>
    <property type="evidence" value="ECO:0007669"/>
    <property type="project" value="InterPro"/>
</dbReference>
<dbReference type="RefSeq" id="WP_183203517.1">
    <property type="nucleotide sequence ID" value="NZ_BAAAER010000011.1"/>
</dbReference>
<reference evidence="3 4" key="1">
    <citation type="submission" date="2020-08" db="EMBL/GenBank/DDBJ databases">
        <title>Genomic Encyclopedia of Type Strains, Phase IV (KMG-IV): sequencing the most valuable type-strain genomes for metagenomic binning, comparative biology and taxonomic classification.</title>
        <authorList>
            <person name="Goeker M."/>
        </authorList>
    </citation>
    <scope>NUCLEOTIDE SEQUENCE [LARGE SCALE GENOMIC DNA]</scope>
    <source>
        <strain evidence="3 4">DSM 23960</strain>
    </source>
</reference>
<protein>
    <submittedName>
        <fullName evidence="3">Glutathione synthase/RimK-type ligase-like ATP-grasp enzyme</fullName>
    </submittedName>
</protein>
<dbReference type="Proteomes" id="UP000529946">
    <property type="component" value="Unassembled WGS sequence"/>
</dbReference>
<dbReference type="InterPro" id="IPR036291">
    <property type="entry name" value="NAD(P)-bd_dom_sf"/>
</dbReference>
<dbReference type="InterPro" id="IPR011761">
    <property type="entry name" value="ATP-grasp"/>
</dbReference>
<gene>
    <name evidence="3" type="ORF">GGR12_001278</name>
</gene>
<proteinExistence type="predicted"/>
<keyword evidence="1" id="KW-0547">Nucleotide-binding</keyword>
<dbReference type="AlphaFoldDB" id="A0A7W6JC73"/>
<evidence type="ECO:0000259" key="2">
    <source>
        <dbReference type="PROSITE" id="PS50975"/>
    </source>
</evidence>
<evidence type="ECO:0000313" key="4">
    <source>
        <dbReference type="Proteomes" id="UP000529946"/>
    </source>
</evidence>
<evidence type="ECO:0000256" key="1">
    <source>
        <dbReference type="PROSITE-ProRule" id="PRU00409"/>
    </source>
</evidence>
<dbReference type="GO" id="GO:0005524">
    <property type="term" value="F:ATP binding"/>
    <property type="evidence" value="ECO:0007669"/>
    <property type="project" value="UniProtKB-UniRule"/>
</dbReference>
<dbReference type="EMBL" id="JACIDM010000001">
    <property type="protein sequence ID" value="MBB4082439.1"/>
    <property type="molecule type" value="Genomic_DNA"/>
</dbReference>
<dbReference type="Gene3D" id="3.30.470.20">
    <property type="entry name" value="ATP-grasp fold, B domain"/>
    <property type="match status" value="1"/>
</dbReference>
<keyword evidence="3" id="KW-0436">Ligase</keyword>